<dbReference type="KEGG" id="syw:SYNW2336"/>
<sequence length="344" mass="37141">MNNDKSIDSSFSARMGDVFLVSQSGKAHMNFGQNMPSSADATGVYDGSNPMQPGVLPGDSGVPAQIVNPSFIPLAESAEVVEDRDESGKITGYTVLKKPLLVNGQEVYVPDANPNSQQQLVPVYDKYGREKLVPKRELNSYKDDSFYSYVEAMIQSSSAKTLAQPTLLVQEGETAMVETGQSVITGVSATETANGSTQFQNTRENAGLTVDLSVSKIDDNGFISLELKPEISVPIPAGTQEGVGIFNIQARKLESGSIRLRDGQSLILTGVITDSDRQQVRKWPILGDMPLIGQLFRQSSSSREKNELVIIVTPTILDDEQGGRFGYGYQPGTPAGRQLVQSEV</sequence>
<feature type="domain" description="Type II/III secretion system secretin-like" evidence="2">
    <location>
        <begin position="152"/>
        <end position="317"/>
    </location>
</feature>
<proteinExistence type="inferred from homology"/>
<dbReference type="PANTHER" id="PTHR30332">
    <property type="entry name" value="PROBABLE GENERAL SECRETION PATHWAY PROTEIN D"/>
    <property type="match status" value="1"/>
</dbReference>
<dbReference type="GO" id="GO:0009306">
    <property type="term" value="P:protein secretion"/>
    <property type="evidence" value="ECO:0007669"/>
    <property type="project" value="InterPro"/>
</dbReference>
<evidence type="ECO:0000313" key="4">
    <source>
        <dbReference type="Proteomes" id="UP000001422"/>
    </source>
</evidence>
<dbReference type="InterPro" id="IPR004846">
    <property type="entry name" value="T2SS/T3SS_dom"/>
</dbReference>
<keyword evidence="4" id="KW-1185">Reference proteome</keyword>
<dbReference type="PRINTS" id="PR00811">
    <property type="entry name" value="BCTERIALGSPD"/>
</dbReference>
<dbReference type="GO" id="GO:0015627">
    <property type="term" value="C:type II protein secretion system complex"/>
    <property type="evidence" value="ECO:0007669"/>
    <property type="project" value="TreeGrafter"/>
</dbReference>
<dbReference type="InterPro" id="IPR001775">
    <property type="entry name" value="GspD/PilQ"/>
</dbReference>
<dbReference type="Pfam" id="PF00263">
    <property type="entry name" value="Secretin"/>
    <property type="match status" value="1"/>
</dbReference>
<organism evidence="3 4">
    <name type="scientific">Parasynechococcus marenigrum (strain WH8102)</name>
    <dbReference type="NCBI Taxonomy" id="84588"/>
    <lineage>
        <taxon>Bacteria</taxon>
        <taxon>Bacillati</taxon>
        <taxon>Cyanobacteriota</taxon>
        <taxon>Cyanophyceae</taxon>
        <taxon>Synechococcales</taxon>
        <taxon>Prochlorococcaceae</taxon>
        <taxon>Parasynechococcus</taxon>
        <taxon>Parasynechococcus marenigrum</taxon>
    </lineage>
</organism>
<evidence type="ECO:0000256" key="1">
    <source>
        <dbReference type="RuleBase" id="RU004003"/>
    </source>
</evidence>
<protein>
    <submittedName>
        <fullName evidence="3">Possible general (Type II) secretion pathway protein D</fullName>
    </submittedName>
</protein>
<dbReference type="EMBL" id="BX569695">
    <property type="protein sequence ID" value="CAE08851.1"/>
    <property type="molecule type" value="Genomic_DNA"/>
</dbReference>
<evidence type="ECO:0000259" key="2">
    <source>
        <dbReference type="Pfam" id="PF00263"/>
    </source>
</evidence>
<evidence type="ECO:0000313" key="3">
    <source>
        <dbReference type="EMBL" id="CAE08851.1"/>
    </source>
</evidence>
<dbReference type="Proteomes" id="UP000001422">
    <property type="component" value="Chromosome"/>
</dbReference>
<dbReference type="PANTHER" id="PTHR30332:SF17">
    <property type="entry name" value="TYPE IV PILIATION SYSTEM PROTEIN DR_0774-RELATED"/>
    <property type="match status" value="1"/>
</dbReference>
<dbReference type="STRING" id="84588.SYNW2336"/>
<dbReference type="InterPro" id="IPR050810">
    <property type="entry name" value="Bact_Secretion_Sys_Channel"/>
</dbReference>
<dbReference type="AlphaFoldDB" id="Q7U3U3"/>
<dbReference type="HOGENOM" id="CLU_806382_0_0_3"/>
<reference evidence="3 4" key="1">
    <citation type="journal article" date="2003" name="Nature">
        <title>The genome of a motile marine Synechococcus.</title>
        <authorList>
            <person name="Palenik B."/>
            <person name="Brahamsha B."/>
            <person name="Larimer F."/>
            <person name="Land M."/>
            <person name="Hauser L."/>
            <person name="Chain P."/>
            <person name="Lamerdin J."/>
            <person name="Regala W."/>
            <person name="Allen E.A."/>
            <person name="McCarren J."/>
            <person name="Paulsen I."/>
            <person name="Dufresne A."/>
            <person name="Partensky F."/>
            <person name="Webb E."/>
            <person name="Waterbury J."/>
        </authorList>
    </citation>
    <scope>NUCLEOTIDE SEQUENCE [LARGE SCALE GENOMIC DNA]</scope>
    <source>
        <strain evidence="3 4">WH8102</strain>
    </source>
</reference>
<comment type="similarity">
    <text evidence="1">Belongs to the bacterial secretin family.</text>
</comment>
<accession>Q7U3U3</accession>
<dbReference type="eggNOG" id="COG4796">
    <property type="taxonomic scope" value="Bacteria"/>
</dbReference>
<gene>
    <name evidence="3" type="primary">gspD</name>
    <name evidence="3" type="ordered locus">SYNW2336</name>
</gene>
<name>Q7U3U3_PARMW</name>